<dbReference type="KEGG" id="rir:BN877_I1156"/>
<sequence length="60" mass="6698">MKNGQELIYHKNKAIRPDLRPNFISNPLIYNDRLSGIPASPQVGASRQNAGNHLLIVAFK</sequence>
<dbReference type="EMBL" id="HG518322">
    <property type="protein sequence ID" value="CDI08066.1"/>
    <property type="molecule type" value="Genomic_DNA"/>
</dbReference>
<proteinExistence type="predicted"/>
<dbReference type="HOGENOM" id="CLU_2938611_0_0_5"/>
<dbReference type="Proteomes" id="UP000016944">
    <property type="component" value="Chromosome I"/>
</dbReference>
<gene>
    <name evidence="1" type="ORF">BN877_I1156</name>
</gene>
<accession>U4PVY2</accession>
<dbReference type="AlphaFoldDB" id="U4PVY2"/>
<protein>
    <submittedName>
        <fullName evidence="1">Uncharacterized protein</fullName>
    </submittedName>
</protein>
<evidence type="ECO:0000313" key="2">
    <source>
        <dbReference type="Proteomes" id="UP000016944"/>
    </source>
</evidence>
<organism evidence="1 2">
    <name type="scientific">Agrobacterium pusense</name>
    <dbReference type="NCBI Taxonomy" id="648995"/>
    <lineage>
        <taxon>Bacteria</taxon>
        <taxon>Pseudomonadati</taxon>
        <taxon>Pseudomonadota</taxon>
        <taxon>Alphaproteobacteria</taxon>
        <taxon>Hyphomicrobiales</taxon>
        <taxon>Rhizobiaceae</taxon>
        <taxon>Rhizobium/Agrobacterium group</taxon>
        <taxon>Agrobacterium</taxon>
    </lineage>
</organism>
<reference evidence="1 2" key="1">
    <citation type="journal article" date="2013" name="Genome Announc.">
        <title>Complete Genome Sequence of the Sesbania Symbiont and Rice Growth-Promoting Endophyte Rhizobium sp. Strain IRBG74.</title>
        <authorList>
            <person name="Crook M.B."/>
            <person name="Mitra S."/>
            <person name="Ane J.M."/>
            <person name="Sadowsky M.J."/>
            <person name="Gyaneshwar P."/>
        </authorList>
    </citation>
    <scope>NUCLEOTIDE SEQUENCE [LARGE SCALE GENOMIC DNA]</scope>
    <source>
        <strain evidence="1 2">IRBG74</strain>
    </source>
</reference>
<evidence type="ECO:0000313" key="1">
    <source>
        <dbReference type="EMBL" id="CDI08066.1"/>
    </source>
</evidence>
<name>U4PVY2_9HYPH</name>